<organism evidence="4 5">
    <name type="scientific">Haloarcula terrestris</name>
    <dbReference type="NCBI Taxonomy" id="2950533"/>
    <lineage>
        <taxon>Archaea</taxon>
        <taxon>Methanobacteriati</taxon>
        <taxon>Methanobacteriota</taxon>
        <taxon>Stenosarchaea group</taxon>
        <taxon>Halobacteria</taxon>
        <taxon>Halobacteriales</taxon>
        <taxon>Haloarculaceae</taxon>
        <taxon>Haloarcula</taxon>
    </lineage>
</organism>
<keyword evidence="5" id="KW-1185">Reference proteome</keyword>
<dbReference type="InterPro" id="IPR029056">
    <property type="entry name" value="Ribokinase-like"/>
</dbReference>
<dbReference type="Gene3D" id="1.10.10.10">
    <property type="entry name" value="Winged helix-like DNA-binding domain superfamily/Winged helix DNA-binding domain"/>
    <property type="match status" value="1"/>
</dbReference>
<dbReference type="EMBL" id="JAMQOM010000016">
    <property type="protein sequence ID" value="MDS0223511.1"/>
    <property type="molecule type" value="Genomic_DNA"/>
</dbReference>
<proteinExistence type="inferred from homology"/>
<dbReference type="InterPro" id="IPR002831">
    <property type="entry name" value="Tscrpt_reg_TrmB_N"/>
</dbReference>
<dbReference type="AlphaFoldDB" id="A0AAE4F0H0"/>
<protein>
    <submittedName>
        <fullName evidence="4">TrmB family transcriptional regulator</fullName>
    </submittedName>
</protein>
<feature type="domain" description="Transcription regulator TrmB C-terminal" evidence="3">
    <location>
        <begin position="115"/>
        <end position="360"/>
    </location>
</feature>
<dbReference type="InterPro" id="IPR057621">
    <property type="entry name" value="Khk_prokaryotic"/>
</dbReference>
<dbReference type="Proteomes" id="UP001253439">
    <property type="component" value="Unassembled WGS sequence"/>
</dbReference>
<dbReference type="InterPro" id="IPR021586">
    <property type="entry name" value="Tscrpt_reg_TrmB_C"/>
</dbReference>
<dbReference type="Pfam" id="PF25270">
    <property type="entry name" value="Khk"/>
    <property type="match status" value="1"/>
</dbReference>
<dbReference type="Pfam" id="PF01978">
    <property type="entry name" value="TrmB"/>
    <property type="match status" value="1"/>
</dbReference>
<evidence type="ECO:0000256" key="1">
    <source>
        <dbReference type="ARBA" id="ARBA00007287"/>
    </source>
</evidence>
<dbReference type="InterPro" id="IPR051797">
    <property type="entry name" value="TrmB-like"/>
</dbReference>
<evidence type="ECO:0000313" key="4">
    <source>
        <dbReference type="EMBL" id="MDS0223511.1"/>
    </source>
</evidence>
<feature type="domain" description="Transcription regulator TrmB N-terminal" evidence="2">
    <location>
        <begin position="17"/>
        <end position="83"/>
    </location>
</feature>
<evidence type="ECO:0000313" key="5">
    <source>
        <dbReference type="Proteomes" id="UP001253439"/>
    </source>
</evidence>
<evidence type="ECO:0000259" key="3">
    <source>
        <dbReference type="Pfam" id="PF11495"/>
    </source>
</evidence>
<name>A0AAE4F0H0_9EURY</name>
<dbReference type="InterPro" id="IPR036388">
    <property type="entry name" value="WH-like_DNA-bd_sf"/>
</dbReference>
<dbReference type="RefSeq" id="WP_310898041.1">
    <property type="nucleotide sequence ID" value="NZ_JAMQOM010000016.1"/>
</dbReference>
<dbReference type="Gene3D" id="3.40.1190.20">
    <property type="match status" value="1"/>
</dbReference>
<dbReference type="InterPro" id="IPR036390">
    <property type="entry name" value="WH_DNA-bd_sf"/>
</dbReference>
<dbReference type="SUPFAM" id="SSF53613">
    <property type="entry name" value="Ribokinase-like"/>
    <property type="match status" value="1"/>
</dbReference>
<sequence length="739" mass="83571">MTAEDDAKLALLRETLEENVDFTTYETEVYLALVRGGTQSMTDIAETSEVPKQRVYDIVDDLQSRGFVELIDDYPQKAYAVDPSEALSSIRDRLSEAEEFLEELHDTVETVESGVALFKSESTIRRYVRDLLQTAERDVLLLLPVDKFPSVVDDLKQCEDQQVRVVLSNVSPDSTDIEEMDIAVPDTVDELRVVSTKEDFALTTDRRRGLYWAQAGYEFVDSEEHGYYVTNPSLAMVLDRFISESIWPLAKQIMNEPRSPTLPKEYMRIRDCLADLASLTDSQTVDSFDITFQGYDTETGNKVTKEGTLTGYYYTEYDIRASLTLDINGETGGVESSLVTIGGVGMRNADYVAYYITLRESDTIHSNQLDEETRRHLKACHTELPAEFGNRSVVTGFDAYIDRMREIVKPKSGGDYERVRKFEAFREALIRFEASESAPRVQWRQIRTEPGGNVAHTGRVFDELGYDLTLVGQMGDPIRSEFVREFPDQKLVSVGQTTVTDFVWFEGRKLLLTEPNLERLDWERLKERIELSVLAEYIDGTAVLSLGSWFTNSTLPDILDGLRTELWPLLNSPPPHIHLTLGEITQYSQAEIEAGVQSISSLDDTVPVTVVMNRSQTRQLRETLVTTDIQNTESTIEWIRDQIGVTRYVMHSQWGATMATPEETLSARAPQVVNPRQIRNVDEHFTSGMALALSEGLSDGAALVLANSVASYFMRHKKAPDPEELRSFVTEYGEFFAES</sequence>
<dbReference type="PANTHER" id="PTHR34293:SF1">
    <property type="entry name" value="HTH-TYPE TRANSCRIPTIONAL REGULATOR TRMBL2"/>
    <property type="match status" value="1"/>
</dbReference>
<reference evidence="4 5" key="1">
    <citation type="submission" date="2022-06" db="EMBL/GenBank/DDBJ databases">
        <title>Haloarcula sp. a new haloarchaeum isolate from saline soil.</title>
        <authorList>
            <person name="Strakova D."/>
            <person name="Galisteo C."/>
            <person name="Sanchez-Porro C."/>
            <person name="Ventosa A."/>
        </authorList>
    </citation>
    <scope>NUCLEOTIDE SEQUENCE [LARGE SCALE GENOMIC DNA]</scope>
    <source>
        <strain evidence="4 5">S1AR25-5A</strain>
    </source>
</reference>
<evidence type="ECO:0000259" key="2">
    <source>
        <dbReference type="Pfam" id="PF01978"/>
    </source>
</evidence>
<dbReference type="SUPFAM" id="SSF159071">
    <property type="entry name" value="TrmB C-terminal domain-like"/>
    <property type="match status" value="1"/>
</dbReference>
<comment type="caution">
    <text evidence="4">The sequence shown here is derived from an EMBL/GenBank/DDBJ whole genome shotgun (WGS) entry which is preliminary data.</text>
</comment>
<dbReference type="Pfam" id="PF11495">
    <property type="entry name" value="Regulator_TrmB"/>
    <property type="match status" value="1"/>
</dbReference>
<gene>
    <name evidence="4" type="ORF">NDI54_19405</name>
</gene>
<comment type="similarity">
    <text evidence="1">Belongs to the transcriptional regulator TrmB family.</text>
</comment>
<dbReference type="SUPFAM" id="SSF46785">
    <property type="entry name" value="Winged helix' DNA-binding domain"/>
    <property type="match status" value="1"/>
</dbReference>
<accession>A0AAE4F0H0</accession>
<dbReference type="PANTHER" id="PTHR34293">
    <property type="entry name" value="HTH-TYPE TRANSCRIPTIONAL REGULATOR TRMBL2"/>
    <property type="match status" value="1"/>
</dbReference>